<protein>
    <recommendedName>
        <fullName evidence="12">EGF-like domain-containing protein</fullName>
    </recommendedName>
</protein>
<dbReference type="PROSITE" id="PS00022">
    <property type="entry name" value="EGF_1"/>
    <property type="match status" value="1"/>
</dbReference>
<keyword evidence="11" id="KW-0245">EGF-like domain</keyword>
<keyword evidence="8" id="KW-0862">Zinc</keyword>
<dbReference type="Proteomes" id="UP000747399">
    <property type="component" value="Unassembled WGS sequence"/>
</dbReference>
<dbReference type="GO" id="GO:0006508">
    <property type="term" value="P:proteolysis"/>
    <property type="evidence" value="ECO:0007669"/>
    <property type="project" value="UniProtKB-KW"/>
</dbReference>
<reference evidence="13" key="1">
    <citation type="journal article" date="2021" name="Proc. Natl. Acad. Sci. U.S.A.">
        <title>Three genomes in the algal genus Volvox reveal the fate of a haploid sex-determining region after a transition to homothallism.</title>
        <authorList>
            <person name="Yamamoto K."/>
            <person name="Hamaji T."/>
            <person name="Kawai-Toyooka H."/>
            <person name="Matsuzaki R."/>
            <person name="Takahashi F."/>
            <person name="Nishimura Y."/>
            <person name="Kawachi M."/>
            <person name="Noguchi H."/>
            <person name="Minakuchi Y."/>
            <person name="Umen J.G."/>
            <person name="Toyoda A."/>
            <person name="Nozaki H."/>
        </authorList>
    </citation>
    <scope>NUCLEOTIDE SEQUENCE</scope>
    <source>
        <strain evidence="13">NIES-3780</strain>
    </source>
</reference>
<evidence type="ECO:0000313" key="13">
    <source>
        <dbReference type="EMBL" id="GIL68720.1"/>
    </source>
</evidence>
<comment type="caution">
    <text evidence="13">The sequence shown here is derived from an EMBL/GenBank/DDBJ whole genome shotgun (WGS) entry which is preliminary data.</text>
</comment>
<keyword evidence="4" id="KW-0645">Protease</keyword>
<dbReference type="Pfam" id="PF17973">
    <property type="entry name" value="bMG10"/>
    <property type="match status" value="1"/>
</dbReference>
<evidence type="ECO:0000256" key="4">
    <source>
        <dbReference type="ARBA" id="ARBA00022670"/>
    </source>
</evidence>
<proteinExistence type="predicted"/>
<keyword evidence="6" id="KW-0732">Signal</keyword>
<evidence type="ECO:0000256" key="5">
    <source>
        <dbReference type="ARBA" id="ARBA00022723"/>
    </source>
</evidence>
<evidence type="ECO:0000256" key="1">
    <source>
        <dbReference type="ARBA" id="ARBA00001947"/>
    </source>
</evidence>
<sequence length="2215" mass="236796">MIQNGPIRTTGALSILLLLAILPYADVVLSARAARKLTATNATAARSIMGSMPLNITVTSPIGLALGSNAWVYGEEDITVVFSRPVIALGQDFENDGNIKKVVPFRLSCNWPGKLRWVTTSIARYDPSEPWPSGLECNLIWNTALKTFDGVPLQLGNIPAISPLYSPSLYVMHTVVYSDLAANLTAGQWNSNTLLPDDKGPEVPPDGHIQVIFSDKIHLQTVASSLQLLLGYKSDANLTEPKPKLKFIMRPCTSPASWATPQGSSLNINTTCVDIEVGPALQPDTWYTLRLPSGSKYSAVSGPLGRNLDISFAGLCRFRIPFSKPIPKNDTAEPQLNVMLRRWDMYLPHGLASGTTAAQLRSAFRVCERVLPTKTAPMGGCNPVPFNLTLVGPMSARITVPGAQPAKAYRIYVSGSSGIRDGFGMPLEASSSEIGMMYVPYNFEPPNSRTNFAVLEPVVVDPLTQWPYVTRAPSPKQYGWPAGGYPVNISTFSVDVTNQSAVSNLIVTMQLMDGYHNIITGRMGKPDLVTTVNKNLTTPGTGAGWTKITTPLGSSNLQLIYDCCIPKGYYEDSNMKVILRTDLSLSVVRSGQYFVAWVTDAVQGGGAGPVAAAQVYFYVTSIYNYEGSSDAKLRASCTTNANGFCTVQISGLATYMKLSALAVVASATGVRSALMPNAGLASYEPILNPYTLSVVLDRKIVEPGDSLKITGFVQAVSLEGMSPPNNSYVVLSVTPAYNPSVSEPSVKAVAPVNDIVGSFHAEVKVPAYAQMDNYRVEIRILTNRATAPDPTDGLLYDGYFLGDAAFTVSSPRLPTAELKVVTDPWVQPNGTIKVNVTAISYLGASVGGSTVTVVWSIASVSTANGVLQLTTDSLGFAAGSIDLAPVAAAAAAGGLTLSGVVNLKIEWIGPTRERITKSLGVTIADAAVKISFSTSIQTDIPNIPFTVVATLTSSADGSQINDVPISAVLSPKTGATCNTTRSCTIPSGAGFFGITASQSTAPPCRFALPCVGVFELRVCANVSQSGTNSPIEICRNATIGRNTSQWLAGPLSKQMDPVLQLDKPNGYRLGESPRLWFENPYAGARVLAVWGTEFGVKAKAFTQLPAGVPFNGTIGPLGSECIYNCRVTIVLDIPRAGATDLPVLPPSSQLPVATLFDPRAPHSHVMTSMIVIKPDNELPISVSVGPLAGAGSLPTVTDSSGAMLPVVEPGATAQVTVNVDSTALDGPVEVTVYGVDKAFLDMLPYDLQTPYQDMLVRMYQSMYTFTLDDYRIAPGAVRAAFDKLLDRLTKLDPWLPVDTSVVPLSSSAGRDTVDTSDDAYLAAHTSLITFTRGYYRGDFIDDDLVSVANEMNTSPLRPAALLLGSPNKADGKSTPEAGRDAADTTAVALDSIRKAMQFIVTPLFSYSLADSQGRADFNFTAPQNLGAFVIRAYAAAGRTAKYGSAQGELVVRRRLSLTPSVPKFVRVGDTFEAGVVVTVGSAPATVNVTLQVLNQSKSSLRSVGPISQMVTFSGNSLQVEVRFNFTARAVGTTSLVFAASDSAPGGGKDSLQVEIDVEGQQGDVWLATSFALASNASFNGSNPRWVEGIDLPAAVPGSGGLTLVAAVGYLPTVMAVYDNLQQTEEWRTDPYAQPAMMWVTLPAVLSYYSQSPTAAQDVEVVQAVQDLQDLTSSTYGLQWELPQKWGSWSQTRTDVYLNTWALYLVNFHTDNLRSTTGPWGKVIRGLYDIWRRAVEYQVMADVYDANLYGYEYRDWNTLAWIRLALGGNWTPQPGGFYNTLSVNEAVSLNRTLAAYRNTTTSGEFDRETRILLSLVLLDMGRKSPDPQLVYETVLELTSTFRVQGRTAYVAWGPGSPEPASLQEQALALLLFVRSGTKNQLIPKLATYVANSLSSSGGGGLYYYYAPWTTQAVALTALTAYDVSRGSSKPTLDLEAEVNGLTVLEASFRVNKTRPVTNTTAWESMPAPPRGQLRELDFQVSGTGEVTVAASLHFVPAALPSFPAFRGISIELAIQLVDSLTGRVTGPRVSSVPLGSVVMLTLQISTPDDLGAVTLSIMMPGGLEPLDPNLVSDAGSSCITDWFSSSTVEYFYPRWWWWPFCPSRETRPSLVTFSYAALRSGTSYATIKAVAATAGTFVVPPVRVSVDEQPEVMGMTAGGSFTVCAACTSATPAPPPRLPRPCPEDCSQNGVCNLRTGVCVCDEGYTGVDCSSQSVV</sequence>
<keyword evidence="7" id="KW-0378">Hydrolase</keyword>
<dbReference type="FunFam" id="2.10.25.10:FF:000001">
    <property type="entry name" value="Tenascin C"/>
    <property type="match status" value="1"/>
</dbReference>
<evidence type="ECO:0000256" key="11">
    <source>
        <dbReference type="PROSITE-ProRule" id="PRU00076"/>
    </source>
</evidence>
<keyword evidence="11" id="KW-1015">Disulfide bond</keyword>
<dbReference type="InterPro" id="IPR041246">
    <property type="entry name" value="Bact_MG10"/>
</dbReference>
<keyword evidence="10" id="KW-0325">Glycoprotein</keyword>
<dbReference type="PROSITE" id="PS50026">
    <property type="entry name" value="EGF_3"/>
    <property type="match status" value="1"/>
</dbReference>
<evidence type="ECO:0000256" key="8">
    <source>
        <dbReference type="ARBA" id="ARBA00022833"/>
    </source>
</evidence>
<dbReference type="EMBL" id="BNCO01000126">
    <property type="protein sequence ID" value="GIL68720.1"/>
    <property type="molecule type" value="Genomic_DNA"/>
</dbReference>
<dbReference type="SMART" id="SM01360">
    <property type="entry name" value="A2M"/>
    <property type="match status" value="1"/>
</dbReference>
<dbReference type="Gene3D" id="2.10.25.10">
    <property type="entry name" value="Laminin"/>
    <property type="match status" value="1"/>
</dbReference>
<evidence type="ECO:0000313" key="14">
    <source>
        <dbReference type="Proteomes" id="UP000747399"/>
    </source>
</evidence>
<evidence type="ECO:0000259" key="12">
    <source>
        <dbReference type="PROSITE" id="PS50026"/>
    </source>
</evidence>
<dbReference type="InterPro" id="IPR000742">
    <property type="entry name" value="EGF"/>
</dbReference>
<feature type="domain" description="EGF-like" evidence="12">
    <location>
        <begin position="2177"/>
        <end position="2210"/>
    </location>
</feature>
<keyword evidence="9" id="KW-0482">Metalloprotease</keyword>
<comment type="caution">
    <text evidence="11">Lacks conserved residue(s) required for the propagation of feature annotation.</text>
</comment>
<evidence type="ECO:0000256" key="6">
    <source>
        <dbReference type="ARBA" id="ARBA00022729"/>
    </source>
</evidence>
<evidence type="ECO:0000256" key="7">
    <source>
        <dbReference type="ARBA" id="ARBA00022801"/>
    </source>
</evidence>
<dbReference type="PROSITE" id="PS01186">
    <property type="entry name" value="EGF_2"/>
    <property type="match status" value="1"/>
</dbReference>
<dbReference type="CDD" id="cd00054">
    <property type="entry name" value="EGF_CA"/>
    <property type="match status" value="1"/>
</dbReference>
<evidence type="ECO:0000256" key="3">
    <source>
        <dbReference type="ARBA" id="ARBA00022525"/>
    </source>
</evidence>
<gene>
    <name evidence="13" type="ORF">Vafri_21968</name>
</gene>
<dbReference type="InterPro" id="IPR001599">
    <property type="entry name" value="Macroglobln_a2"/>
</dbReference>
<evidence type="ECO:0000256" key="9">
    <source>
        <dbReference type="ARBA" id="ARBA00023049"/>
    </source>
</evidence>
<comment type="subcellular location">
    <subcellularLocation>
        <location evidence="2">Secreted</location>
    </subcellularLocation>
</comment>
<comment type="cofactor">
    <cofactor evidence="1">
        <name>Zn(2+)</name>
        <dbReference type="ChEBI" id="CHEBI:29105"/>
    </cofactor>
</comment>
<feature type="disulfide bond" evidence="11">
    <location>
        <begin position="2200"/>
        <end position="2209"/>
    </location>
</feature>
<dbReference type="GO" id="GO:0046872">
    <property type="term" value="F:metal ion binding"/>
    <property type="evidence" value="ECO:0007669"/>
    <property type="project" value="UniProtKB-KW"/>
</dbReference>
<organism evidence="13 14">
    <name type="scientific">Volvox africanus</name>
    <dbReference type="NCBI Taxonomy" id="51714"/>
    <lineage>
        <taxon>Eukaryota</taxon>
        <taxon>Viridiplantae</taxon>
        <taxon>Chlorophyta</taxon>
        <taxon>core chlorophytes</taxon>
        <taxon>Chlorophyceae</taxon>
        <taxon>CS clade</taxon>
        <taxon>Chlamydomonadales</taxon>
        <taxon>Volvocaceae</taxon>
        <taxon>Volvox</taxon>
    </lineage>
</organism>
<evidence type="ECO:0000256" key="2">
    <source>
        <dbReference type="ARBA" id="ARBA00004613"/>
    </source>
</evidence>
<dbReference type="GO" id="GO:0005576">
    <property type="term" value="C:extracellular region"/>
    <property type="evidence" value="ECO:0007669"/>
    <property type="project" value="UniProtKB-SubCell"/>
</dbReference>
<dbReference type="PANTHER" id="PTHR13062">
    <property type="entry name" value="COLLAGENASE"/>
    <property type="match status" value="1"/>
</dbReference>
<name>A0A8J4BTH7_9CHLO</name>
<keyword evidence="5" id="KW-0479">Metal-binding</keyword>
<dbReference type="Pfam" id="PF00207">
    <property type="entry name" value="A2M"/>
    <property type="match status" value="1"/>
</dbReference>
<dbReference type="GO" id="GO:0008237">
    <property type="term" value="F:metallopeptidase activity"/>
    <property type="evidence" value="ECO:0007669"/>
    <property type="project" value="UniProtKB-KW"/>
</dbReference>
<feature type="disulfide bond" evidence="11">
    <location>
        <begin position="2181"/>
        <end position="2191"/>
    </location>
</feature>
<keyword evidence="3" id="KW-0964">Secreted</keyword>
<dbReference type="GO" id="GO:0004866">
    <property type="term" value="F:endopeptidase inhibitor activity"/>
    <property type="evidence" value="ECO:0007669"/>
    <property type="project" value="InterPro"/>
</dbReference>
<dbReference type="PANTHER" id="PTHR13062:SF12">
    <property type="entry name" value="ALPHA-2-MACROGLOBULIN DOMAIN-CONTAINING PROTEIN"/>
    <property type="match status" value="1"/>
</dbReference>
<dbReference type="Pfam" id="PF23106">
    <property type="entry name" value="EGF_Teneurin"/>
    <property type="match status" value="1"/>
</dbReference>
<accession>A0A8J4BTH7</accession>
<evidence type="ECO:0000256" key="10">
    <source>
        <dbReference type="ARBA" id="ARBA00023180"/>
    </source>
</evidence>
<keyword evidence="14" id="KW-1185">Reference proteome</keyword>